<evidence type="ECO:0000313" key="1">
    <source>
        <dbReference type="EMBL" id="ONK69813.1"/>
    </source>
</evidence>
<dbReference type="EMBL" id="CM007385">
    <property type="protein sequence ID" value="ONK69813.1"/>
    <property type="molecule type" value="Genomic_DNA"/>
</dbReference>
<accession>A0A5P1EWD8</accession>
<name>A0A5P1EWD8_ASPOF</name>
<proteinExistence type="predicted"/>
<dbReference type="PANTHER" id="PTHR34222">
    <property type="entry name" value="GAG_PRE-INTEGRS DOMAIN-CONTAINING PROTEIN"/>
    <property type="match status" value="1"/>
</dbReference>
<dbReference type="Gramene" id="ONK69813">
    <property type="protein sequence ID" value="ONK69813"/>
    <property type="gene ID" value="A4U43_C05F27010"/>
</dbReference>
<dbReference type="PANTHER" id="PTHR34222:SF37">
    <property type="entry name" value="RETROTRANSPOSON GAG DOMAIN-CONTAINING PROTEIN"/>
    <property type="match status" value="1"/>
</dbReference>
<evidence type="ECO:0000313" key="2">
    <source>
        <dbReference type="Proteomes" id="UP000243459"/>
    </source>
</evidence>
<reference evidence="2" key="1">
    <citation type="journal article" date="2017" name="Nat. Commun.">
        <title>The asparagus genome sheds light on the origin and evolution of a young Y chromosome.</title>
        <authorList>
            <person name="Harkess A."/>
            <person name="Zhou J."/>
            <person name="Xu C."/>
            <person name="Bowers J.E."/>
            <person name="Van der Hulst R."/>
            <person name="Ayyampalayam S."/>
            <person name="Mercati F."/>
            <person name="Riccardi P."/>
            <person name="McKain M.R."/>
            <person name="Kakrana A."/>
            <person name="Tang H."/>
            <person name="Ray J."/>
            <person name="Groenendijk J."/>
            <person name="Arikit S."/>
            <person name="Mathioni S.M."/>
            <person name="Nakano M."/>
            <person name="Shan H."/>
            <person name="Telgmann-Rauber A."/>
            <person name="Kanno A."/>
            <person name="Yue Z."/>
            <person name="Chen H."/>
            <person name="Li W."/>
            <person name="Chen Y."/>
            <person name="Xu X."/>
            <person name="Zhang Y."/>
            <person name="Luo S."/>
            <person name="Chen H."/>
            <person name="Gao J."/>
            <person name="Mao Z."/>
            <person name="Pires J.C."/>
            <person name="Luo M."/>
            <person name="Kudrna D."/>
            <person name="Wing R.A."/>
            <person name="Meyers B.C."/>
            <person name="Yi K."/>
            <person name="Kong H."/>
            <person name="Lavrijsen P."/>
            <person name="Sunseri F."/>
            <person name="Falavigna A."/>
            <person name="Ye Y."/>
            <person name="Leebens-Mack J.H."/>
            <person name="Chen G."/>
        </authorList>
    </citation>
    <scope>NUCLEOTIDE SEQUENCE [LARGE SCALE GENOMIC DNA]</scope>
    <source>
        <strain evidence="2">cv. DH0086</strain>
    </source>
</reference>
<sequence length="130" mass="14961">MSTFMTYSKVNDAALIYDIKTKTNGAKQGTKTVTEYANFLQNQWQEQDYYRTLDVNRSKCAVVIKKFVERDRVYDFSTGLNSEFDLVRIQILGRPEFPEAISLVRAEESRRSIMLESPSTENSTLLSSKP</sequence>
<organism evidence="1 2">
    <name type="scientific">Asparagus officinalis</name>
    <name type="common">Garden asparagus</name>
    <dbReference type="NCBI Taxonomy" id="4686"/>
    <lineage>
        <taxon>Eukaryota</taxon>
        <taxon>Viridiplantae</taxon>
        <taxon>Streptophyta</taxon>
        <taxon>Embryophyta</taxon>
        <taxon>Tracheophyta</taxon>
        <taxon>Spermatophyta</taxon>
        <taxon>Magnoliopsida</taxon>
        <taxon>Liliopsida</taxon>
        <taxon>Asparagales</taxon>
        <taxon>Asparagaceae</taxon>
        <taxon>Asparagoideae</taxon>
        <taxon>Asparagus</taxon>
    </lineage>
</organism>
<dbReference type="Proteomes" id="UP000243459">
    <property type="component" value="Chromosome 5"/>
</dbReference>
<keyword evidence="2" id="KW-1185">Reference proteome</keyword>
<gene>
    <name evidence="1" type="ORF">A4U43_C05F27010</name>
</gene>
<dbReference type="AlphaFoldDB" id="A0A5P1EWD8"/>
<protein>
    <recommendedName>
        <fullName evidence="3">Retrotransposon gag domain-containing protein</fullName>
    </recommendedName>
</protein>
<dbReference type="OMA" id="NAMEHTY"/>
<evidence type="ECO:0008006" key="3">
    <source>
        <dbReference type="Google" id="ProtNLM"/>
    </source>
</evidence>